<evidence type="ECO:0000256" key="2">
    <source>
        <dbReference type="ARBA" id="ARBA00010632"/>
    </source>
</evidence>
<dbReference type="Proteomes" id="UP001457282">
    <property type="component" value="Unassembled WGS sequence"/>
</dbReference>
<dbReference type="GO" id="GO:0008649">
    <property type="term" value="F:rRNA methyltransferase activity"/>
    <property type="evidence" value="ECO:0007669"/>
    <property type="project" value="TreeGrafter"/>
</dbReference>
<protein>
    <recommendedName>
        <fullName evidence="13">Fibrillarin</fullName>
    </recommendedName>
</protein>
<dbReference type="SUPFAM" id="SSF53335">
    <property type="entry name" value="S-adenosyl-L-methionine-dependent methyltransferases"/>
    <property type="match status" value="1"/>
</dbReference>
<evidence type="ECO:0000256" key="5">
    <source>
        <dbReference type="ARBA" id="ARBA00022679"/>
    </source>
</evidence>
<evidence type="ECO:0000313" key="12">
    <source>
        <dbReference type="Proteomes" id="UP001457282"/>
    </source>
</evidence>
<evidence type="ECO:0000313" key="11">
    <source>
        <dbReference type="EMBL" id="KAK9925011.1"/>
    </source>
</evidence>
<comment type="caution">
    <text evidence="11">The sequence shown here is derived from an EMBL/GenBank/DDBJ whole genome shotgun (WGS) entry which is preliminary data.</text>
</comment>
<name>A0AAW1WM90_RUBAR</name>
<keyword evidence="7" id="KW-0694">RNA-binding</keyword>
<comment type="similarity">
    <text evidence="2">Belongs to the methyltransferase superfamily. Fibrillarin family.</text>
</comment>
<gene>
    <name evidence="11" type="ORF">M0R45_033352</name>
</gene>
<dbReference type="FunFam" id="3.30.200.20:FF:000056">
    <property type="entry name" value="Fibrillarin like 1"/>
    <property type="match status" value="1"/>
</dbReference>
<dbReference type="PROSITE" id="PS00566">
    <property type="entry name" value="FIBRILLARIN"/>
    <property type="match status" value="1"/>
</dbReference>
<dbReference type="SMART" id="SM01206">
    <property type="entry name" value="Fibrillarin"/>
    <property type="match status" value="1"/>
</dbReference>
<dbReference type="EMBL" id="JBEDUW010000006">
    <property type="protein sequence ID" value="KAK9925011.1"/>
    <property type="molecule type" value="Genomic_DNA"/>
</dbReference>
<dbReference type="Gene3D" id="3.30.200.20">
    <property type="entry name" value="Phosphorylase Kinase, domain 1"/>
    <property type="match status" value="1"/>
</dbReference>
<feature type="compositionally biased region" description="Basic and acidic residues" evidence="10">
    <location>
        <begin position="100"/>
        <end position="113"/>
    </location>
</feature>
<sequence>MPPKGASFIWSETPRGGPRNDGGMIRGRRPPPRNNVGMIRGPYPPPRNNNIGIRGPRRPPPRNNNVGIRGRHPGGVRGHDRRPPQNNNVGIRGRHPGGVRGHDRRPPRNDRGIRGGQKALIMSHRHEGVFYAKTGKEDVVLTKNMVPGQSVYNEKRISNQNEDGSKVEYRIWNPYRSKLAAAVLGGVDNIWIVPGARVLYLGAASGTSVSHVSDIVGPTGVVYAVEFSARPARELVTMAQKRTNIIPIFEDARHPAKYRMLVGMVDVIFSDIAQPDQARILSLNAEYFLKVGGHFVISIKANCIDSTKAADKVYEQVRKELRAHQLKAREGITLDPYERHHACLVGDYRVVEKQNN</sequence>
<evidence type="ECO:0000256" key="9">
    <source>
        <dbReference type="ARBA" id="ARBA00023274"/>
    </source>
</evidence>
<evidence type="ECO:0000256" key="1">
    <source>
        <dbReference type="ARBA" id="ARBA00004604"/>
    </source>
</evidence>
<organism evidence="11 12">
    <name type="scientific">Rubus argutus</name>
    <name type="common">Southern blackberry</name>
    <dbReference type="NCBI Taxonomy" id="59490"/>
    <lineage>
        <taxon>Eukaryota</taxon>
        <taxon>Viridiplantae</taxon>
        <taxon>Streptophyta</taxon>
        <taxon>Embryophyta</taxon>
        <taxon>Tracheophyta</taxon>
        <taxon>Spermatophyta</taxon>
        <taxon>Magnoliopsida</taxon>
        <taxon>eudicotyledons</taxon>
        <taxon>Gunneridae</taxon>
        <taxon>Pentapetalae</taxon>
        <taxon>rosids</taxon>
        <taxon>fabids</taxon>
        <taxon>Rosales</taxon>
        <taxon>Rosaceae</taxon>
        <taxon>Rosoideae</taxon>
        <taxon>Rosoideae incertae sedis</taxon>
        <taxon>Rubus</taxon>
    </lineage>
</organism>
<accession>A0AAW1WM90</accession>
<dbReference type="PANTHER" id="PTHR10335:SF0">
    <property type="entry name" value="RRNA 2'-O-METHYLTRANSFERASE FIBRILLARIN 1-RELATED"/>
    <property type="match status" value="1"/>
</dbReference>
<keyword evidence="4" id="KW-0489">Methyltransferase</keyword>
<dbReference type="InterPro" id="IPR020813">
    <property type="entry name" value="Fibrillarin_CS"/>
</dbReference>
<keyword evidence="6" id="KW-0949">S-adenosyl-L-methionine</keyword>
<keyword evidence="9" id="KW-0687">Ribonucleoprotein</keyword>
<keyword evidence="8" id="KW-0539">Nucleus</keyword>
<dbReference type="Gene3D" id="3.40.50.150">
    <property type="entry name" value="Vaccinia Virus protein VP39"/>
    <property type="match status" value="1"/>
</dbReference>
<reference evidence="11 12" key="1">
    <citation type="journal article" date="2023" name="G3 (Bethesda)">
        <title>A chromosome-length genome assembly and annotation of blackberry (Rubus argutus, cv. 'Hillquist').</title>
        <authorList>
            <person name="Bruna T."/>
            <person name="Aryal R."/>
            <person name="Dudchenko O."/>
            <person name="Sargent D.J."/>
            <person name="Mead D."/>
            <person name="Buti M."/>
            <person name="Cavallini A."/>
            <person name="Hytonen T."/>
            <person name="Andres J."/>
            <person name="Pham M."/>
            <person name="Weisz D."/>
            <person name="Mascagni F."/>
            <person name="Usai G."/>
            <person name="Natali L."/>
            <person name="Bassil N."/>
            <person name="Fernandez G.E."/>
            <person name="Lomsadze A."/>
            <person name="Armour M."/>
            <person name="Olukolu B."/>
            <person name="Poorten T."/>
            <person name="Britton C."/>
            <person name="Davik J."/>
            <person name="Ashrafi H."/>
            <person name="Aiden E.L."/>
            <person name="Borodovsky M."/>
            <person name="Worthington M."/>
        </authorList>
    </citation>
    <scope>NUCLEOTIDE SEQUENCE [LARGE SCALE GENOMIC DNA]</scope>
    <source>
        <strain evidence="11">PI 553951</strain>
    </source>
</reference>
<evidence type="ECO:0000256" key="8">
    <source>
        <dbReference type="ARBA" id="ARBA00023242"/>
    </source>
</evidence>
<keyword evidence="3" id="KW-0698">rRNA processing</keyword>
<evidence type="ECO:0008006" key="13">
    <source>
        <dbReference type="Google" id="ProtNLM"/>
    </source>
</evidence>
<dbReference type="NCBIfam" id="NF003276">
    <property type="entry name" value="PRK04266.1-2"/>
    <property type="match status" value="1"/>
</dbReference>
<evidence type="ECO:0000256" key="6">
    <source>
        <dbReference type="ARBA" id="ARBA00022691"/>
    </source>
</evidence>
<evidence type="ECO:0000256" key="10">
    <source>
        <dbReference type="SAM" id="MobiDB-lite"/>
    </source>
</evidence>
<evidence type="ECO:0000256" key="3">
    <source>
        <dbReference type="ARBA" id="ARBA00022552"/>
    </source>
</evidence>
<dbReference type="GO" id="GO:0031428">
    <property type="term" value="C:box C/D methylation guide snoRNP complex"/>
    <property type="evidence" value="ECO:0007669"/>
    <property type="project" value="TreeGrafter"/>
</dbReference>
<dbReference type="InterPro" id="IPR029063">
    <property type="entry name" value="SAM-dependent_MTases_sf"/>
</dbReference>
<dbReference type="GO" id="GO:1990259">
    <property type="term" value="F:histone H2AQ104 methyltransferase activity"/>
    <property type="evidence" value="ECO:0007669"/>
    <property type="project" value="TreeGrafter"/>
</dbReference>
<evidence type="ECO:0000256" key="4">
    <source>
        <dbReference type="ARBA" id="ARBA00022603"/>
    </source>
</evidence>
<keyword evidence="12" id="KW-1185">Reference proteome</keyword>
<dbReference type="PANTHER" id="PTHR10335">
    <property type="entry name" value="RRNA 2-O-METHYLTRANSFERASE FIBRILLARIN"/>
    <property type="match status" value="1"/>
</dbReference>
<comment type="subcellular location">
    <subcellularLocation>
        <location evidence="1">Nucleus</location>
        <location evidence="1">Nucleolus</location>
    </subcellularLocation>
</comment>
<dbReference type="GO" id="GO:0000494">
    <property type="term" value="P:box C/D sno(s)RNA 3'-end processing"/>
    <property type="evidence" value="ECO:0007669"/>
    <property type="project" value="TreeGrafter"/>
</dbReference>
<feature type="region of interest" description="Disordered" evidence="10">
    <location>
        <begin position="1"/>
        <end position="115"/>
    </location>
</feature>
<dbReference type="GO" id="GO:0032040">
    <property type="term" value="C:small-subunit processome"/>
    <property type="evidence" value="ECO:0007669"/>
    <property type="project" value="TreeGrafter"/>
</dbReference>
<dbReference type="InterPro" id="IPR000692">
    <property type="entry name" value="Fibrillarin"/>
</dbReference>
<dbReference type="AlphaFoldDB" id="A0AAW1WM90"/>
<dbReference type="Pfam" id="PF01269">
    <property type="entry name" value="Fibrillarin"/>
    <property type="match status" value="1"/>
</dbReference>
<dbReference type="PRINTS" id="PR00052">
    <property type="entry name" value="FIBRILLARIN"/>
</dbReference>
<dbReference type="HAMAP" id="MF_00351">
    <property type="entry name" value="RNA_methyltransf_FlpA"/>
    <property type="match status" value="1"/>
</dbReference>
<proteinExistence type="inferred from homology"/>
<dbReference type="GO" id="GO:0003723">
    <property type="term" value="F:RNA binding"/>
    <property type="evidence" value="ECO:0007669"/>
    <property type="project" value="UniProtKB-KW"/>
</dbReference>
<evidence type="ECO:0000256" key="7">
    <source>
        <dbReference type="ARBA" id="ARBA00022884"/>
    </source>
</evidence>
<keyword evidence="5" id="KW-0808">Transferase</keyword>